<dbReference type="InterPro" id="IPR032466">
    <property type="entry name" value="Metal_Hydrolase"/>
</dbReference>
<sequence>MTLTAYINARLPDLDAGALTAPTTVVTEGDRIVSVGTPAPAAAGIVDLGGKTLMPGLIDAHFHVVAHSLDLWDNCIAPDSLAAFRAGAVMTELLGKGFTTVRDLGGADIGLVRAVEDDFIDGPNLVICGKGLSMTGGHTDLRARTDTRPDALGWRLGNMGVLVDGVDNVRLACRKMLKEGAAFIKVMANGGVASPNDPIDSIQYSDAEILAMVEEARNANTYVSAHVYHDDAIRRCVELGVHSLEHCNLITPETAKLAAEKGCIAVPTLVAYEGLKLEGKELGLGEASIAKIDIVRDAGLDSLAIMREAGLPMAFGTDLLGQLRKYGGMEFDILAKVLTPAEIIDGATRIGAKLCKLDGEIGVIAEGARADMIVVDGDPFADVTILGKPDQHLTAVIKSGRIARGALASAQVAA</sequence>
<dbReference type="PANTHER" id="PTHR43135">
    <property type="entry name" value="ALPHA-D-RIBOSE 1-METHYLPHOSPHONATE 5-TRIPHOSPHATE DIPHOSPHATASE"/>
    <property type="match status" value="1"/>
</dbReference>
<gene>
    <name evidence="2" type="ORF">STA1M1_15860</name>
</gene>
<dbReference type="Proteomes" id="UP001144205">
    <property type="component" value="Unassembled WGS sequence"/>
</dbReference>
<dbReference type="InterPro" id="IPR057744">
    <property type="entry name" value="OTAase-like"/>
</dbReference>
<proteinExistence type="predicted"/>
<name>A0ABQ5LRU1_9RHOB</name>
<dbReference type="InterPro" id="IPR011059">
    <property type="entry name" value="Metal-dep_hydrolase_composite"/>
</dbReference>
<organism evidence="2 3">
    <name type="scientific">Sinisalibacter aestuarii</name>
    <dbReference type="NCBI Taxonomy" id="2949426"/>
    <lineage>
        <taxon>Bacteria</taxon>
        <taxon>Pseudomonadati</taxon>
        <taxon>Pseudomonadota</taxon>
        <taxon>Alphaproteobacteria</taxon>
        <taxon>Rhodobacterales</taxon>
        <taxon>Roseobacteraceae</taxon>
        <taxon>Sinisalibacter</taxon>
    </lineage>
</organism>
<protein>
    <submittedName>
        <fullName evidence="2">Amidohydrolase</fullName>
    </submittedName>
</protein>
<evidence type="ECO:0000313" key="2">
    <source>
        <dbReference type="EMBL" id="GKY87717.1"/>
    </source>
</evidence>
<dbReference type="CDD" id="cd01299">
    <property type="entry name" value="Met_dep_hydrolase_A"/>
    <property type="match status" value="1"/>
</dbReference>
<comment type="caution">
    <text evidence="2">The sequence shown here is derived from an EMBL/GenBank/DDBJ whole genome shotgun (WGS) entry which is preliminary data.</text>
</comment>
<keyword evidence="3" id="KW-1185">Reference proteome</keyword>
<dbReference type="InterPro" id="IPR006680">
    <property type="entry name" value="Amidohydro-rel"/>
</dbReference>
<accession>A0ABQ5LRU1</accession>
<dbReference type="RefSeq" id="WP_281841694.1">
    <property type="nucleotide sequence ID" value="NZ_BROH01000003.1"/>
</dbReference>
<feature type="domain" description="Amidohydrolase-related" evidence="1">
    <location>
        <begin position="52"/>
        <end position="402"/>
    </location>
</feature>
<evidence type="ECO:0000259" key="1">
    <source>
        <dbReference type="Pfam" id="PF01979"/>
    </source>
</evidence>
<reference evidence="2" key="1">
    <citation type="journal article" date="2023" name="Int. J. Syst. Evol. Microbiol.">
        <title>Sinisalibacter aestuarii sp. nov., isolated from estuarine sediment of the Arakawa River.</title>
        <authorList>
            <person name="Arafat S.T."/>
            <person name="Hirano S."/>
            <person name="Sato A."/>
            <person name="Takeuchi K."/>
            <person name="Yasuda T."/>
            <person name="Terahara T."/>
            <person name="Hamada M."/>
            <person name="Kobayashi T."/>
        </authorList>
    </citation>
    <scope>NUCLEOTIDE SEQUENCE</scope>
    <source>
        <strain evidence="2">B-399</strain>
    </source>
</reference>
<dbReference type="SUPFAM" id="SSF51338">
    <property type="entry name" value="Composite domain of metallo-dependent hydrolases"/>
    <property type="match status" value="1"/>
</dbReference>
<dbReference type="PANTHER" id="PTHR43135:SF3">
    <property type="entry name" value="ALPHA-D-RIBOSE 1-METHYLPHOSPHONATE 5-TRIPHOSPHATE DIPHOSPHATASE"/>
    <property type="match status" value="1"/>
</dbReference>
<dbReference type="Gene3D" id="2.30.40.10">
    <property type="entry name" value="Urease, subunit C, domain 1"/>
    <property type="match status" value="1"/>
</dbReference>
<dbReference type="Gene3D" id="3.20.20.140">
    <property type="entry name" value="Metal-dependent hydrolases"/>
    <property type="match status" value="1"/>
</dbReference>
<dbReference type="SUPFAM" id="SSF51556">
    <property type="entry name" value="Metallo-dependent hydrolases"/>
    <property type="match status" value="1"/>
</dbReference>
<dbReference type="Pfam" id="PF01979">
    <property type="entry name" value="Amidohydro_1"/>
    <property type="match status" value="1"/>
</dbReference>
<dbReference type="InterPro" id="IPR051781">
    <property type="entry name" value="Metallo-dep_Hydrolase"/>
</dbReference>
<dbReference type="EMBL" id="BROH01000003">
    <property type="protein sequence ID" value="GKY87717.1"/>
    <property type="molecule type" value="Genomic_DNA"/>
</dbReference>
<evidence type="ECO:0000313" key="3">
    <source>
        <dbReference type="Proteomes" id="UP001144205"/>
    </source>
</evidence>